<accession>A0A8T0G7G6</accession>
<evidence type="ECO:0000313" key="3">
    <source>
        <dbReference type="Proteomes" id="UP000822688"/>
    </source>
</evidence>
<reference evidence="2" key="1">
    <citation type="submission" date="2020-06" db="EMBL/GenBank/DDBJ databases">
        <title>WGS assembly of Ceratodon purpureus strain R40.</title>
        <authorList>
            <person name="Carey S.B."/>
            <person name="Jenkins J."/>
            <person name="Shu S."/>
            <person name="Lovell J.T."/>
            <person name="Sreedasyam A."/>
            <person name="Maumus F."/>
            <person name="Tiley G.P."/>
            <person name="Fernandez-Pozo N."/>
            <person name="Barry K."/>
            <person name="Chen C."/>
            <person name="Wang M."/>
            <person name="Lipzen A."/>
            <person name="Daum C."/>
            <person name="Saski C.A."/>
            <person name="Payton A.C."/>
            <person name="Mcbreen J.C."/>
            <person name="Conrad R.E."/>
            <person name="Kollar L.M."/>
            <person name="Olsson S."/>
            <person name="Huttunen S."/>
            <person name="Landis J.B."/>
            <person name="Wickett N.J."/>
            <person name="Johnson M.G."/>
            <person name="Rensing S.A."/>
            <person name="Grimwood J."/>
            <person name="Schmutz J."/>
            <person name="Mcdaniel S.F."/>
        </authorList>
    </citation>
    <scope>NUCLEOTIDE SEQUENCE</scope>
    <source>
        <strain evidence="2">R40</strain>
    </source>
</reference>
<evidence type="ECO:0000256" key="1">
    <source>
        <dbReference type="SAM" id="SignalP"/>
    </source>
</evidence>
<feature type="chain" id="PRO_5035782603" evidence="1">
    <location>
        <begin position="20"/>
        <end position="55"/>
    </location>
</feature>
<sequence length="55" mass="6452">MLFYFIAMLLVEFPLDSLQAPVGFNQNTVITRILVIQLSFQLSFTEGRRESWQNK</sequence>
<protein>
    <submittedName>
        <fullName evidence="2">Uncharacterized protein</fullName>
    </submittedName>
</protein>
<evidence type="ECO:0000313" key="2">
    <source>
        <dbReference type="EMBL" id="KAG0555213.1"/>
    </source>
</evidence>
<name>A0A8T0G7G6_CERPU</name>
<gene>
    <name evidence="2" type="ORF">KC19_12G152600</name>
</gene>
<keyword evidence="3" id="KW-1185">Reference proteome</keyword>
<proteinExistence type="predicted"/>
<organism evidence="2 3">
    <name type="scientific">Ceratodon purpureus</name>
    <name type="common">Fire moss</name>
    <name type="synonym">Dicranum purpureum</name>
    <dbReference type="NCBI Taxonomy" id="3225"/>
    <lineage>
        <taxon>Eukaryota</taxon>
        <taxon>Viridiplantae</taxon>
        <taxon>Streptophyta</taxon>
        <taxon>Embryophyta</taxon>
        <taxon>Bryophyta</taxon>
        <taxon>Bryophytina</taxon>
        <taxon>Bryopsida</taxon>
        <taxon>Dicranidae</taxon>
        <taxon>Pseudoditrichales</taxon>
        <taxon>Ditrichaceae</taxon>
        <taxon>Ceratodon</taxon>
    </lineage>
</organism>
<dbReference type="AlphaFoldDB" id="A0A8T0G7G6"/>
<dbReference type="Proteomes" id="UP000822688">
    <property type="component" value="Chromosome 12"/>
</dbReference>
<feature type="signal peptide" evidence="1">
    <location>
        <begin position="1"/>
        <end position="19"/>
    </location>
</feature>
<comment type="caution">
    <text evidence="2">The sequence shown here is derived from an EMBL/GenBank/DDBJ whole genome shotgun (WGS) entry which is preliminary data.</text>
</comment>
<keyword evidence="1" id="KW-0732">Signal</keyword>
<dbReference type="EMBL" id="CM026433">
    <property type="protein sequence ID" value="KAG0555213.1"/>
    <property type="molecule type" value="Genomic_DNA"/>
</dbReference>